<dbReference type="Gene3D" id="1.10.8.50">
    <property type="match status" value="1"/>
</dbReference>
<evidence type="ECO:0000259" key="7">
    <source>
        <dbReference type="Pfam" id="PF05670"/>
    </source>
</evidence>
<reference evidence="8 9" key="1">
    <citation type="submission" date="2023-05" db="EMBL/GenBank/DDBJ databases">
        <title>Comparative genomics reveals the evidence of polycyclic aromatic hydrocarbons degradation in moderately halophilic genus Pontibacillus.</title>
        <authorList>
            <person name="Yang H."/>
            <person name="Qian Z."/>
        </authorList>
    </citation>
    <scope>NUCLEOTIDE SEQUENCE [LARGE SCALE GENOMIC DNA]</scope>
    <source>
        <strain evidence="9">HN14</strain>
    </source>
</reference>
<dbReference type="RefSeq" id="WP_231417551.1">
    <property type="nucleotide sequence ID" value="NZ_CP126446.1"/>
</dbReference>
<sequence>MSFDGVVTRAVTHELMEMLTPGRIMKIYQPTQTELIVTIRSKGKNHSLLLSAHPSYARIHVTEDTYQNPKEPPMFCMLLRKHLVGGFIESIEQLEMERVIQIKVRGKDEIGDETTKTLVMEIMGKHSNIILVDQERDMILDSIKHVSPSQSSYRTVLPGHSYRRPPDQGKTNPLTLEPEVFVKKLDFNSGRMDKQIMGILMGFSPMIATEINYRARLGSASTYQATFSRIQEQLIQHDYTPQLFRGQKEQFYVLPLESIQAETETYNTVSELLDAYYSGKAERDRVKQQAGDLARFMKNERDKNIRKIKKHEETLQKAEKADEFQRQGELLTAHMHLVKQGDASVTVVDYYDPEQGERTIELNPNKTPSENAQSYFATYSKMKKSKEVVQTEIEKAKEEIAYFDQLIQQIESAREEDVEEIREELREEGYMKAKPQKKKKKPQAPKPETYISTDGTTILVGKNNKQNEYVTTRMANRNDYWLHTKDIPGSHVVIRSEDPSDETLQEAALLAAYFSKSKASSSVPVDYTLIRHVKKPNGAKPGFVTYDNQKTLFVTPDEAFIRTMKNNQSDA</sequence>
<feature type="compositionally biased region" description="Basic residues" evidence="6">
    <location>
        <begin position="434"/>
        <end position="443"/>
    </location>
</feature>
<dbReference type="PANTHER" id="PTHR15239">
    <property type="entry name" value="NUCLEAR EXPORT MEDIATOR FACTOR NEMF"/>
    <property type="match status" value="1"/>
</dbReference>
<feature type="region of interest" description="Disordered" evidence="6">
    <location>
        <begin position="431"/>
        <end position="451"/>
    </location>
</feature>
<dbReference type="HAMAP" id="MF_00844_B">
    <property type="entry name" value="RqcH_B"/>
    <property type="match status" value="1"/>
</dbReference>
<feature type="domain" description="NFACT RNA-binding" evidence="7">
    <location>
        <begin position="449"/>
        <end position="538"/>
    </location>
</feature>
<name>A0ABY8V593_9BACI</name>
<evidence type="ECO:0000256" key="4">
    <source>
        <dbReference type="ARBA" id="ARBA00022917"/>
    </source>
</evidence>
<dbReference type="Gene3D" id="3.40.970.40">
    <property type="entry name" value="fibrinogen binding protein from staphylococcus aureus domain like"/>
    <property type="match status" value="1"/>
</dbReference>
<keyword evidence="9" id="KW-1185">Reference proteome</keyword>
<gene>
    <name evidence="5" type="primary">rqcH</name>
    <name evidence="8" type="ORF">QNI29_09665</name>
</gene>
<evidence type="ECO:0000256" key="1">
    <source>
        <dbReference type="ARBA" id="ARBA00022555"/>
    </source>
</evidence>
<feature type="region of interest" description="Disordered" evidence="6">
    <location>
        <begin position="151"/>
        <end position="174"/>
    </location>
</feature>
<protein>
    <recommendedName>
        <fullName evidence="5">Rqc2 homolog RqcH</fullName>
        <shortName evidence="5">RqcH</shortName>
    </recommendedName>
</protein>
<comment type="similarity">
    <text evidence="5">Belongs to the NEMF family.</text>
</comment>
<evidence type="ECO:0000313" key="8">
    <source>
        <dbReference type="EMBL" id="WIG00172.1"/>
    </source>
</evidence>
<keyword evidence="1 5" id="KW-0820">tRNA-binding</keyword>
<dbReference type="PANTHER" id="PTHR15239:SF6">
    <property type="entry name" value="RIBOSOME QUALITY CONTROL COMPLEX SUBUNIT NEMF"/>
    <property type="match status" value="1"/>
</dbReference>
<keyword evidence="5" id="KW-0175">Coiled coil</keyword>
<dbReference type="Proteomes" id="UP001236652">
    <property type="component" value="Chromosome"/>
</dbReference>
<evidence type="ECO:0000256" key="2">
    <source>
        <dbReference type="ARBA" id="ARBA00022730"/>
    </source>
</evidence>
<dbReference type="InterPro" id="IPR051608">
    <property type="entry name" value="RQC_Subunit_NEMF"/>
</dbReference>
<evidence type="ECO:0000256" key="5">
    <source>
        <dbReference type="HAMAP-Rule" id="MF_00844"/>
    </source>
</evidence>
<accession>A0ABY8V593</accession>
<dbReference type="InterPro" id="IPR008532">
    <property type="entry name" value="NFACT_RNA-bd"/>
</dbReference>
<evidence type="ECO:0000256" key="3">
    <source>
        <dbReference type="ARBA" id="ARBA00022884"/>
    </source>
</evidence>
<dbReference type="EMBL" id="CP126446">
    <property type="protein sequence ID" value="WIG00172.1"/>
    <property type="molecule type" value="Genomic_DNA"/>
</dbReference>
<dbReference type="Pfam" id="PF05670">
    <property type="entry name" value="NFACT-R_1"/>
    <property type="match status" value="1"/>
</dbReference>
<keyword evidence="4 5" id="KW-0648">Protein biosynthesis</keyword>
<evidence type="ECO:0000313" key="9">
    <source>
        <dbReference type="Proteomes" id="UP001236652"/>
    </source>
</evidence>
<keyword evidence="3 5" id="KW-0694">RNA-binding</keyword>
<feature type="coiled-coil region" evidence="5">
    <location>
        <begin position="379"/>
        <end position="427"/>
    </location>
</feature>
<evidence type="ECO:0000256" key="6">
    <source>
        <dbReference type="SAM" id="MobiDB-lite"/>
    </source>
</evidence>
<comment type="subunit">
    <text evidence="5">Associates with stalled 50S ribosomal subunits. Binds to RqcP.</text>
</comment>
<dbReference type="InterPro" id="IPR043682">
    <property type="entry name" value="RqcH_bacterial"/>
</dbReference>
<proteinExistence type="inferred from homology"/>
<dbReference type="Gene3D" id="2.30.310.10">
    <property type="entry name" value="ibrinogen binding protein from staphylococcus aureus domain"/>
    <property type="match status" value="1"/>
</dbReference>
<dbReference type="Pfam" id="PF05833">
    <property type="entry name" value="NFACT_N"/>
    <property type="match status" value="1"/>
</dbReference>
<organism evidence="8 9">
    <name type="scientific">Pontibacillus chungwhensis</name>
    <dbReference type="NCBI Taxonomy" id="265426"/>
    <lineage>
        <taxon>Bacteria</taxon>
        <taxon>Bacillati</taxon>
        <taxon>Bacillota</taxon>
        <taxon>Bacilli</taxon>
        <taxon>Bacillales</taxon>
        <taxon>Bacillaceae</taxon>
        <taxon>Pontibacillus</taxon>
    </lineage>
</organism>
<keyword evidence="2 5" id="KW-0699">rRNA-binding</keyword>
<comment type="function">
    <text evidence="5">Key component of the ribosome quality control system (RQC), a ribosome-associated complex that mediates the extraction of incompletely synthesized nascent chains from stalled ribosomes and their subsequent degradation. RqcH recruits Ala-charged tRNA, and with RqcP directs the elongation of stalled nascent chains on 50S ribosomal subunits, leading to non-templated C-terminal alanine extensions (Ala tail). The Ala tail promotes nascent chain degradation. May add between 1 and at least 8 Ala residues. Binds to stalled 50S ribosomal subunits.</text>
</comment>